<dbReference type="STRING" id="1209989.TepRe1_1995"/>
<dbReference type="PATRIC" id="fig|1209989.3.peg.2472"/>
<dbReference type="PANTHER" id="PTHR36120">
    <property type="entry name" value="FUCOSE ISOMERASE"/>
    <property type="match status" value="1"/>
</dbReference>
<sequence>MNINVIQLMSPLHGEENVINSLRPSMNFLEDNFDVNYNSQENSDGITVVWVMTGGVEGKFKEIYPWLKKPIILLAEDINNSLPAALEIMAYVRKQQEKAYILHGGFDEIKQEIEKLYFLQEAAKKIKDARIASIGGPSDWLIASHVDFHKVSEIWGSNFVYIPMEDLLKSISEIEIASQDDYFSKAAAAIGIQETDVQAADRIYRGLKKLVQEKNITALTLKCFDLLDPLKNTGCLPLARLNDEGIIAGCEGDMPSLFTMLLVYILTGKRSFMANPSKIDKKANTILLAHCTVPTSIVEEYSLKTHFESGIGVAVAGKFAEQPVTVVKLGGRALDKLYIAEGAIVSNTYDEHRCRTQIKVQMEYGLDSLLKNPLGNHLIIVPGKIETLFRGFMDYMEIIY</sequence>
<dbReference type="OrthoDB" id="5838738at2"/>
<dbReference type="HOGENOM" id="CLU_055583_0_0_9"/>
<dbReference type="Proteomes" id="UP000010802">
    <property type="component" value="Chromosome"/>
</dbReference>
<dbReference type="PANTHER" id="PTHR36120:SF2">
    <property type="entry name" value="FUCOSE ISOMERASE"/>
    <property type="match status" value="1"/>
</dbReference>
<evidence type="ECO:0000313" key="3">
    <source>
        <dbReference type="EMBL" id="CCP26973.1"/>
    </source>
</evidence>
<reference evidence="4" key="1">
    <citation type="journal article" date="2013" name="Genome Announc.">
        <title>First genome sequence of a syntrophic acetate-oxidizing bacterium, Tepidanaerobacter acetatoxydans strain Re1.</title>
        <authorList>
            <person name="Manzoor S."/>
            <person name="Bongcam-Rudloff E."/>
            <person name="Schnurer A."/>
            <person name="Muller B."/>
        </authorList>
    </citation>
    <scope>NUCLEOTIDE SEQUENCE [LARGE SCALE GENOMIC DNA]</scope>
    <source>
        <strain evidence="4">Re1</strain>
    </source>
</reference>
<dbReference type="SUPFAM" id="SSF53743">
    <property type="entry name" value="FucI/AraA N-terminal and middle domains"/>
    <property type="match status" value="1"/>
</dbReference>
<keyword evidence="1 3" id="KW-0413">Isomerase</keyword>
<accession>F4LQX0</accession>
<dbReference type="InterPro" id="IPR009015">
    <property type="entry name" value="Fucose_isomerase_N/cen_sf"/>
</dbReference>
<proteinExistence type="predicted"/>
<dbReference type="EMBL" id="HF563609">
    <property type="protein sequence ID" value="CCP26973.1"/>
    <property type="molecule type" value="Genomic_DNA"/>
</dbReference>
<dbReference type="RefSeq" id="WP_013779044.1">
    <property type="nucleotide sequence ID" value="NC_015519.1"/>
</dbReference>
<accession>L0S535</accession>
<dbReference type="KEGG" id="tae:TepiRe1_2150"/>
<evidence type="ECO:0000256" key="1">
    <source>
        <dbReference type="ARBA" id="ARBA00023235"/>
    </source>
</evidence>
<keyword evidence="2" id="KW-0119">Carbohydrate metabolism</keyword>
<keyword evidence="4" id="KW-1185">Reference proteome</keyword>
<organism evidence="3 4">
    <name type="scientific">Tepidanaerobacter acetatoxydans (strain DSM 21804 / JCM 16047 / Re1)</name>
    <dbReference type="NCBI Taxonomy" id="1209989"/>
    <lineage>
        <taxon>Bacteria</taxon>
        <taxon>Bacillati</taxon>
        <taxon>Bacillota</taxon>
        <taxon>Clostridia</taxon>
        <taxon>Thermosediminibacterales</taxon>
        <taxon>Tepidanaerobacteraceae</taxon>
        <taxon>Tepidanaerobacter</taxon>
    </lineage>
</organism>
<dbReference type="AlphaFoldDB" id="F4LQX0"/>
<gene>
    <name evidence="3" type="ordered locus">TEPIRE1_2150</name>
</gene>
<evidence type="ECO:0000313" key="4">
    <source>
        <dbReference type="Proteomes" id="UP000010802"/>
    </source>
</evidence>
<dbReference type="GO" id="GO:0005996">
    <property type="term" value="P:monosaccharide metabolic process"/>
    <property type="evidence" value="ECO:0007669"/>
    <property type="project" value="InterPro"/>
</dbReference>
<name>F4LQX0_TEPAE</name>
<dbReference type="GO" id="GO:0005737">
    <property type="term" value="C:cytoplasm"/>
    <property type="evidence" value="ECO:0007669"/>
    <property type="project" value="InterPro"/>
</dbReference>
<dbReference type="GO" id="GO:0016861">
    <property type="term" value="F:intramolecular oxidoreductase activity, interconverting aldoses and ketoses"/>
    <property type="evidence" value="ECO:0007669"/>
    <property type="project" value="InterPro"/>
</dbReference>
<dbReference type="KEGG" id="tep:TepRe1_1995"/>
<protein>
    <submittedName>
        <fullName evidence="3">L-fucose isomerase-like protein</fullName>
    </submittedName>
</protein>
<dbReference type="eggNOG" id="COG2407">
    <property type="taxonomic scope" value="Bacteria"/>
</dbReference>
<evidence type="ECO:0000256" key="2">
    <source>
        <dbReference type="ARBA" id="ARBA00023277"/>
    </source>
</evidence>